<reference evidence="3 4" key="1">
    <citation type="journal article" date="2016" name="Nat. Commun.">
        <title>Thousands of microbial genomes shed light on interconnected biogeochemical processes in an aquifer system.</title>
        <authorList>
            <person name="Anantharaman K."/>
            <person name="Brown C.T."/>
            <person name="Hug L.A."/>
            <person name="Sharon I."/>
            <person name="Castelle C.J."/>
            <person name="Probst A.J."/>
            <person name="Thomas B.C."/>
            <person name="Singh A."/>
            <person name="Wilkins M.J."/>
            <person name="Karaoz U."/>
            <person name="Brodie E.L."/>
            <person name="Williams K.H."/>
            <person name="Hubbard S.S."/>
            <person name="Banfield J.F."/>
        </authorList>
    </citation>
    <scope>NUCLEOTIDE SEQUENCE [LARGE SCALE GENOMIC DNA]</scope>
</reference>
<dbReference type="SUPFAM" id="SSF49265">
    <property type="entry name" value="Fibronectin type III"/>
    <property type="match status" value="1"/>
</dbReference>
<sequence length="607" mass="64882">MRNLNKIKNIVTVTLGLLLLCSTTARAETFFGRVSGSPDLKSLNFVSYVDNDDSFIITDQITNGYQLLQGAGWWIIDTDSFRKGLTAKRFDIDFYNTTNKTIQSATLDIKGLPAVLKDIDQLTTASLGVPKLDTPAVGDSKVGLSWDASGSVSEYKVYRSSSNDGRYDRIRDNLSSTTTSYTDSGLQNGVAYYYTIVAVDSNGNRVHSNLISATPQIPVVVPVVKLESIELSPQNITVKVGENKNFKLKANYSDSSNSYIDSGATWQIIDASPKDLGSINNGVLKTAKIGTGKVTASYGGKTATALLTVVSPINKVAFNYKAYMVDKQSKGKTVKISPEILDSEGLQVDASKYQVAYSVTGKENIIDINGNLKPGNTDGQFLLTSTVNVGGKDYVDTATVYINVNDPKITTNIKEGQTINPKHPLKVEASDGNGIASITVKADGKELASKAGASALAAALGQEKVVASFVPDKELTAGSHTIVIEVKDSLGGTTSVSYGGLQVYGVAAVTGTPMNYPNPFKPSSQLTTINYTLTQDTNVKFYIYDLARQTIYSADYAGGTTGGSLGENEITWNGRDAANNLVANGVYVYFITLDGKILGSGEISVYE</sequence>
<dbReference type="Pfam" id="PF00041">
    <property type="entry name" value="fn3"/>
    <property type="match status" value="1"/>
</dbReference>
<organism evidence="3 4">
    <name type="scientific">candidate division WOR-1 bacterium RIFOXYC2_FULL_41_25</name>
    <dbReference type="NCBI Taxonomy" id="1802586"/>
    <lineage>
        <taxon>Bacteria</taxon>
        <taxon>Bacillati</taxon>
        <taxon>Saganbacteria</taxon>
    </lineage>
</organism>
<protein>
    <recommendedName>
        <fullName evidence="2">Fibronectin type-III domain-containing protein</fullName>
    </recommendedName>
</protein>
<dbReference type="InterPro" id="IPR036116">
    <property type="entry name" value="FN3_sf"/>
</dbReference>
<dbReference type="SMART" id="SM00060">
    <property type="entry name" value="FN3"/>
    <property type="match status" value="1"/>
</dbReference>
<dbReference type="Gene3D" id="2.60.40.1080">
    <property type="match status" value="1"/>
</dbReference>
<dbReference type="Gene3D" id="2.60.40.4070">
    <property type="match status" value="1"/>
</dbReference>
<proteinExistence type="predicted"/>
<dbReference type="Proteomes" id="UP000177309">
    <property type="component" value="Unassembled WGS sequence"/>
</dbReference>
<feature type="signal peptide" evidence="1">
    <location>
        <begin position="1"/>
        <end position="27"/>
    </location>
</feature>
<accession>A0A1F4TID1</accession>
<keyword evidence="1" id="KW-0732">Signal</keyword>
<comment type="caution">
    <text evidence="3">The sequence shown here is derived from an EMBL/GenBank/DDBJ whole genome shotgun (WGS) entry which is preliminary data.</text>
</comment>
<dbReference type="EMBL" id="MEUI01000050">
    <property type="protein sequence ID" value="OGC32478.1"/>
    <property type="molecule type" value="Genomic_DNA"/>
</dbReference>
<evidence type="ECO:0000313" key="3">
    <source>
        <dbReference type="EMBL" id="OGC32478.1"/>
    </source>
</evidence>
<feature type="chain" id="PRO_5009514573" description="Fibronectin type-III domain-containing protein" evidence="1">
    <location>
        <begin position="28"/>
        <end position="607"/>
    </location>
</feature>
<dbReference type="Gene3D" id="2.60.40.10">
    <property type="entry name" value="Immunoglobulins"/>
    <property type="match status" value="1"/>
</dbReference>
<gene>
    <name evidence="3" type="ORF">A2462_00230</name>
</gene>
<dbReference type="InterPro" id="IPR013783">
    <property type="entry name" value="Ig-like_fold"/>
</dbReference>
<feature type="domain" description="Fibronectin type-III" evidence="2">
    <location>
        <begin position="128"/>
        <end position="218"/>
    </location>
</feature>
<evidence type="ECO:0000313" key="4">
    <source>
        <dbReference type="Proteomes" id="UP000177309"/>
    </source>
</evidence>
<name>A0A1F4TID1_UNCSA</name>
<dbReference type="PROSITE" id="PS50853">
    <property type="entry name" value="FN3"/>
    <property type="match status" value="1"/>
</dbReference>
<dbReference type="InterPro" id="IPR003961">
    <property type="entry name" value="FN3_dom"/>
</dbReference>
<evidence type="ECO:0000256" key="1">
    <source>
        <dbReference type="SAM" id="SignalP"/>
    </source>
</evidence>
<evidence type="ECO:0000259" key="2">
    <source>
        <dbReference type="PROSITE" id="PS50853"/>
    </source>
</evidence>
<dbReference type="AlphaFoldDB" id="A0A1F4TID1"/>